<dbReference type="SUPFAM" id="SSF141072">
    <property type="entry name" value="CalX-like"/>
    <property type="match status" value="3"/>
</dbReference>
<gene>
    <name evidence="4" type="ORF">Pla108_17170</name>
</gene>
<comment type="caution">
    <text evidence="4">The sequence shown here is derived from an EMBL/GenBank/DDBJ whole genome shotgun (WGS) entry which is preliminary data.</text>
</comment>
<dbReference type="GO" id="GO:0000272">
    <property type="term" value="P:polysaccharide catabolic process"/>
    <property type="evidence" value="ECO:0007669"/>
    <property type="project" value="InterPro"/>
</dbReference>
<reference evidence="4 5" key="1">
    <citation type="submission" date="2019-02" db="EMBL/GenBank/DDBJ databases">
        <title>Deep-cultivation of Planctomycetes and their phenomic and genomic characterization uncovers novel biology.</title>
        <authorList>
            <person name="Wiegand S."/>
            <person name="Jogler M."/>
            <person name="Boedeker C."/>
            <person name="Pinto D."/>
            <person name="Vollmers J."/>
            <person name="Rivas-Marin E."/>
            <person name="Kohn T."/>
            <person name="Peeters S.H."/>
            <person name="Heuer A."/>
            <person name="Rast P."/>
            <person name="Oberbeckmann S."/>
            <person name="Bunk B."/>
            <person name="Jeske O."/>
            <person name="Meyerdierks A."/>
            <person name="Storesund J.E."/>
            <person name="Kallscheuer N."/>
            <person name="Luecker S."/>
            <person name="Lage O.M."/>
            <person name="Pohl T."/>
            <person name="Merkel B.J."/>
            <person name="Hornburger P."/>
            <person name="Mueller R.-W."/>
            <person name="Bruemmer F."/>
            <person name="Labrenz M."/>
            <person name="Spormann A.M."/>
            <person name="Op Den Camp H."/>
            <person name="Overmann J."/>
            <person name="Amann R."/>
            <person name="Jetten M.S.M."/>
            <person name="Mascher T."/>
            <person name="Medema M.H."/>
            <person name="Devos D.P."/>
            <person name="Kaster A.-K."/>
            <person name="Ovreas L."/>
            <person name="Rohde M."/>
            <person name="Galperin M.Y."/>
            <person name="Jogler C."/>
        </authorList>
    </citation>
    <scope>NUCLEOTIDE SEQUENCE [LARGE SCALE GENOMIC DNA]</scope>
    <source>
        <strain evidence="4 5">Pla108</strain>
    </source>
</reference>
<evidence type="ECO:0000256" key="1">
    <source>
        <dbReference type="ARBA" id="ARBA00022729"/>
    </source>
</evidence>
<dbReference type="OrthoDB" id="2806980at2"/>
<dbReference type="InterPro" id="IPR036439">
    <property type="entry name" value="Dockerin_dom_sf"/>
</dbReference>
<protein>
    <submittedName>
        <fullName evidence="4">FG-GAP repeat protein</fullName>
    </submittedName>
</protein>
<dbReference type="Pfam" id="PF13517">
    <property type="entry name" value="FG-GAP_3"/>
    <property type="match status" value="11"/>
</dbReference>
<feature type="region of interest" description="Disordered" evidence="2">
    <location>
        <begin position="2559"/>
        <end position="2583"/>
    </location>
</feature>
<evidence type="ECO:0000313" key="5">
    <source>
        <dbReference type="Proteomes" id="UP000317421"/>
    </source>
</evidence>
<evidence type="ECO:0000259" key="3">
    <source>
        <dbReference type="Pfam" id="PF20009"/>
    </source>
</evidence>
<dbReference type="RefSeq" id="WP_146444496.1">
    <property type="nucleotide sequence ID" value="NZ_SJPR01000002.1"/>
</dbReference>
<dbReference type="Gene3D" id="1.10.1330.10">
    <property type="entry name" value="Dockerin domain"/>
    <property type="match status" value="1"/>
</dbReference>
<dbReference type="EMBL" id="SJPR01000002">
    <property type="protein sequence ID" value="TWT97565.1"/>
    <property type="molecule type" value="Genomic_DNA"/>
</dbReference>
<accession>A0A5C6AEF7</accession>
<feature type="domain" description="GEVED" evidence="3">
    <location>
        <begin position="130"/>
        <end position="201"/>
    </location>
</feature>
<feature type="domain" description="GEVED" evidence="3">
    <location>
        <begin position="1395"/>
        <end position="1469"/>
    </location>
</feature>
<feature type="region of interest" description="Disordered" evidence="2">
    <location>
        <begin position="675"/>
        <end position="702"/>
    </location>
</feature>
<dbReference type="Pfam" id="PF20009">
    <property type="entry name" value="GEVED"/>
    <property type="match status" value="4"/>
</dbReference>
<feature type="domain" description="GEVED" evidence="3">
    <location>
        <begin position="2025"/>
        <end position="2099"/>
    </location>
</feature>
<organism evidence="4 5">
    <name type="scientific">Botrimarina colliarenosi</name>
    <dbReference type="NCBI Taxonomy" id="2528001"/>
    <lineage>
        <taxon>Bacteria</taxon>
        <taxon>Pseudomonadati</taxon>
        <taxon>Planctomycetota</taxon>
        <taxon>Planctomycetia</taxon>
        <taxon>Pirellulales</taxon>
        <taxon>Lacipirellulaceae</taxon>
        <taxon>Botrimarina</taxon>
    </lineage>
</organism>
<feature type="region of interest" description="Disordered" evidence="2">
    <location>
        <begin position="2618"/>
        <end position="2643"/>
    </location>
</feature>
<evidence type="ECO:0000313" key="4">
    <source>
        <dbReference type="EMBL" id="TWT97565.1"/>
    </source>
</evidence>
<feature type="region of interest" description="Disordered" evidence="2">
    <location>
        <begin position="1"/>
        <end position="28"/>
    </location>
</feature>
<keyword evidence="5" id="KW-1185">Reference proteome</keyword>
<keyword evidence="1" id="KW-0732">Signal</keyword>
<feature type="region of interest" description="Disordered" evidence="2">
    <location>
        <begin position="1975"/>
        <end position="1997"/>
    </location>
</feature>
<proteinExistence type="predicted"/>
<dbReference type="PANTHER" id="PTHR44103:SF1">
    <property type="entry name" value="PROPROTEIN CONVERTASE P"/>
    <property type="match status" value="1"/>
</dbReference>
<feature type="domain" description="GEVED" evidence="3">
    <location>
        <begin position="762"/>
        <end position="835"/>
    </location>
</feature>
<dbReference type="SUPFAM" id="SSF69318">
    <property type="entry name" value="Integrin alpha N-terminal domain"/>
    <property type="match status" value="5"/>
</dbReference>
<dbReference type="InterPro" id="IPR013517">
    <property type="entry name" value="FG-GAP"/>
</dbReference>
<dbReference type="InterPro" id="IPR028994">
    <property type="entry name" value="Integrin_alpha_N"/>
</dbReference>
<sequence length="2643" mass="280523">MKSYEARESQKRGLFPKKGSSRHRSIGRAGHRRKPLFELLEDRRLLAADFGDAGYSYPTALVDNGARHTDHGPGSLRLGLEITAEPNGQASWNADTDAGDDGVVFGELYVGQLGAEVSVTVSNAPAGAKLDAWIDFNSDRSWSDDEHVFASVPVVEGLNTLTLNVPTWATWGKTYSRFRLSTAGDLDVTGLAEDGEVEDYYTLITLPTDRTAAFADSEIVATTLGRVETFGSADIDSDGDVDLIVSESVYNGTYFENRLNWYYGNGPSYAVRLIARTSDQVRMIEVADIDADGDMDLLVAFDRANSTAGGVSWYENDGNQNFSRHTIQSGPRAYDASLADIDGDGDLDVLTSLMTWYEHDGEGNFTSAGSIPSTLEYALSVDASDLDRDGDLDILVATSDGRIAWFEFNGVHLYTQKQVASGLGTYGLEVRPIDMDGDGYLDIFPEYTSKGGVGWYRNDGLGGFDWISVSGSSDTLKSHRAADFDGDGDIDIVSSHSGGETVWYERNDAQSYTERLAGELTYDIRVSDFDTDGDVDIIAIRPSRNVIRYTDDLLWLENKPAVHLSLPVNPASEEVGPSLAFDFFIDAPRLTPLVLSFSIEGTANVGRDFTLSGYDSFDGIVGSITIPAGETSAVMVATPVDDASAEVDESIVVTLLPTADYQPSEAAPSIGWLVGEESGEDFGDAPAPYPSLSTEDGARHSNVGVGELRLGSDATYEAEGQHTESADSDLGDDGIAFGPIHVGQGDASIEVTVSNALVGAKIDGWIDFNGDGSWGGANERIFASRPVTDGVNYLTFEVPAWATPGSTYARFRLSTAGGLGVTGFAEDGEVEDYMVVIDPASAQPIAFDLGVTIDGDTYSLDSIFTIDVDGDGDLDILSAASGSNRVAWHENDGAGNFVRHTLDGAANDAHAIIATDLDSDGDIDVVVTEDGTSDEVNWYENIGGQTFTRRSIATGLQDVRDVTAADIDGDDDIDLLVASPSRIWWLENDGANDFTPRDIADPADGASSVQAADFDRDGDIDVISTSLLDDKVVWYENKGTLSFTRHTISSAADFASKALTADVDRDGDLDVITVSYSNSSIAWYQNDGEQNFTKRIVSDTIKYVSSLFIADVTGDGWVDIVTGNVQFEGVPNAVVLFVNQQDGEFVEQIVADNPRSVRDVVVADINGDGDLDIVASLYFRSDLPARIEWYENIYNATLTSGGDPLVEGSEPWALEFQIPEVRDQPTELAFSVSGAATSGADYELTGAASFDGVRGTVVIPAGALMAGVSLTPLDDGLFELNEVVTVSLLKGPGDNAGSLVTQTNVICSTDVGASFGDAPAPYPTLLADNGARHAHVGDETLRLGELELASPDGTPSSGADQDAGDDGVVFGEIRVGQLDAQVTVTVSNAPAGARLDAWIDFNGDGNWSGGDERVFTSVPVVEGVNLLTFDVPVEIASSVATFARFRLSTAGDLGPTGLADDGEVEDYAVSILPPALTNGAFGEPAQLLPPSQYLNGATLQPIDFDGDGDLDIVGLANSIRTLFWYENEAGVFSDEKIISSYTTHFSVVDFDGDGDLDIVKSDYNGFDSNVSWLENAGDQTFEEHFLAKGSVFAVADVNKDGRLDVVTYAIDSVQYFPDFAVLTWYINDGAGGYETSEVFRSSSFVSRIGANDLQTADLNGDGLLDVVVAGSNSPFGELVAFFGVSDGQYSVTTLDGSRAFSATPIDMDQDGDIDLVVQFERGAGWLENDGAGEFTSRSIGGGPNNSNDIAIADFDGDGDIDVVNASHRATFTPSRFTLFANDGSQRFVGATIEPDGTEPYHSLFVADMDGNGTLDLVAAGPNQGMRLYSQTLRPILTSEAPTVVPENGNDFVVGVELQAAPPEAISVPFTVSGDAVLGVDYLLTGADSMEGSSGVLTIPAGVRRVDLTVVVLTDAEPELFESIIISIGDEPRDRLIRWIAADGDAGDFGDAPEPFPIEVEQLGAAHVAVGPRLGDTRTTEPQGAATAHADGDSGDDGVTFGPVVVGSSLSSMTVDVQNAPTGAFVDVWIDFNGDGVWSGELEQVFASRPVVEGANTLQFEVPSWATNGTTYARVRLSSTGGLGVRGNALDGEVEDYQLTIASPLGGLVDYEIAGVGVADTPYAAVKTIDFDRDGRTDLIAAGSGSDPNVYWLRNEGGGEFSTHLLAVVDYGMRDLAIDDVDGDGDWDVVVASQPSTIGSRLVLLQNDGANNFNLSVIASNVEGSRSVMLVDLDGDGTKDLVAGGYRGNQLSTSIQAGEIAWYKNDGSGNFSSSVIDRQLGPVVNVGVADLDGDGDLDLYTSAMNVGTLLMYRNNGDSTFTKELIVETQQFGSQLYVGGRVRAADFDGDGDLDLAMASSTFRPLRVVWYENDGAGAFVERVVDAGQHYYNDILPADLDGDGDLDLVLAFVPGAPGDRPTWIEARIAGDANNDGVVDLDDQAFWRASYGATSGPGLVADLTGDGAVNAADYTVWRDAYESGVASIVYLPRFASWTFDATSLGAADFDGDRDLDLIAVTSTGIVLASNSSFQPIPPAISEPPSESTSAFSAAAINWSVIAKSPPSDRATPRRRYTAPPRPSDYDRSIALLSGPAHQQKDPMALQAIDKAFADATEPAMHDGHFGLTVSEETPFEGEMRPWGLGPSR</sequence>
<evidence type="ECO:0000256" key="2">
    <source>
        <dbReference type="SAM" id="MobiDB-lite"/>
    </source>
</evidence>
<feature type="compositionally biased region" description="Basic and acidic residues" evidence="2">
    <location>
        <begin position="1"/>
        <end position="11"/>
    </location>
</feature>
<dbReference type="Gene3D" id="2.130.10.130">
    <property type="entry name" value="Integrin alpha, N-terminal"/>
    <property type="match status" value="6"/>
</dbReference>
<dbReference type="Gene3D" id="2.60.40.2030">
    <property type="match status" value="3"/>
</dbReference>
<dbReference type="Proteomes" id="UP000317421">
    <property type="component" value="Unassembled WGS sequence"/>
</dbReference>
<dbReference type="PANTHER" id="PTHR44103">
    <property type="entry name" value="PROPROTEIN CONVERTASE P"/>
    <property type="match status" value="1"/>
</dbReference>
<dbReference type="InterPro" id="IPR045474">
    <property type="entry name" value="GEVED"/>
</dbReference>
<feature type="compositionally biased region" description="Basic residues" evidence="2">
    <location>
        <begin position="19"/>
        <end position="28"/>
    </location>
</feature>
<name>A0A5C6AEF7_9BACT</name>
<dbReference type="InterPro" id="IPR038081">
    <property type="entry name" value="CalX-like_sf"/>
</dbReference>